<evidence type="ECO:0000313" key="7">
    <source>
        <dbReference type="Proteomes" id="UP001320898"/>
    </source>
</evidence>
<comment type="pathway">
    <text evidence="5">Cofactor biosynthesis; adenosylcobalamin biosynthesis; cob(II)yrinate a,c-diamide from sirohydrochlorin (anaerobic route): step 6/10.</text>
</comment>
<evidence type="ECO:0000256" key="2">
    <source>
        <dbReference type="ARBA" id="ARBA00022603"/>
    </source>
</evidence>
<comment type="caution">
    <text evidence="6">The sequence shown here is derived from an EMBL/GenBank/DDBJ whole genome shotgun (WGS) entry which is preliminary data.</text>
</comment>
<keyword evidence="7" id="KW-1185">Reference proteome</keyword>
<gene>
    <name evidence="5" type="primary">cbiD</name>
    <name evidence="6" type="ORF">MUB46_08500</name>
</gene>
<dbReference type="Proteomes" id="UP001320898">
    <property type="component" value="Unassembled WGS sequence"/>
</dbReference>
<comment type="function">
    <text evidence="5">Catalyzes the methylation of C-1 in cobalt-precorrin-5B to form cobalt-precorrin-6A.</text>
</comment>
<keyword evidence="3 5" id="KW-0808">Transferase</keyword>
<dbReference type="PIRSF" id="PIRSF026782">
    <property type="entry name" value="CbiD"/>
    <property type="match status" value="1"/>
</dbReference>
<keyword evidence="2 5" id="KW-0489">Methyltransferase</keyword>
<evidence type="ECO:0000256" key="5">
    <source>
        <dbReference type="HAMAP-Rule" id="MF_00787"/>
    </source>
</evidence>
<dbReference type="EMBL" id="JALIDZ010000003">
    <property type="protein sequence ID" value="MCT8971889.1"/>
    <property type="molecule type" value="Genomic_DNA"/>
</dbReference>
<dbReference type="EC" id="2.1.1.195" evidence="5"/>
<dbReference type="NCBIfam" id="TIGR00312">
    <property type="entry name" value="cbiD"/>
    <property type="match status" value="1"/>
</dbReference>
<dbReference type="InterPro" id="IPR002748">
    <property type="entry name" value="CbiD"/>
</dbReference>
<accession>A0AAW5QWJ5</accession>
<evidence type="ECO:0000256" key="4">
    <source>
        <dbReference type="ARBA" id="ARBA00022691"/>
    </source>
</evidence>
<dbReference type="SUPFAM" id="SSF111342">
    <property type="entry name" value="CbiD-like"/>
    <property type="match status" value="1"/>
</dbReference>
<dbReference type="InterPro" id="IPR036074">
    <property type="entry name" value="CbiD_sf"/>
</dbReference>
<comment type="similarity">
    <text evidence="5">Belongs to the CbiD family.</text>
</comment>
<dbReference type="RefSeq" id="WP_261615455.1">
    <property type="nucleotide sequence ID" value="NZ_JALIDZ010000003.1"/>
</dbReference>
<proteinExistence type="inferred from homology"/>
<dbReference type="Gene3D" id="3.30.2110.10">
    <property type="entry name" value="CbiD-like"/>
    <property type="match status" value="1"/>
</dbReference>
<dbReference type="GO" id="GO:0019251">
    <property type="term" value="P:anaerobic cobalamin biosynthetic process"/>
    <property type="evidence" value="ECO:0007669"/>
    <property type="project" value="UniProtKB-UniRule"/>
</dbReference>
<reference evidence="6 7" key="1">
    <citation type="submission" date="2022-04" db="EMBL/GenBank/DDBJ databases">
        <authorList>
            <person name="Ye Y.-Q."/>
            <person name="Du Z.-J."/>
        </authorList>
    </citation>
    <scope>NUCLEOTIDE SEQUENCE [LARGE SCALE GENOMIC DNA]</scope>
    <source>
        <strain evidence="6 7">A6E488</strain>
    </source>
</reference>
<keyword evidence="4 5" id="KW-0949">S-adenosyl-L-methionine</keyword>
<dbReference type="HAMAP" id="MF_00787">
    <property type="entry name" value="CbiD"/>
    <property type="match status" value="1"/>
</dbReference>
<protein>
    <recommendedName>
        <fullName evidence="5">Cobalt-precorrin-5B C(1)-methyltransferase</fullName>
        <ecNumber evidence="5">2.1.1.195</ecNumber>
    </recommendedName>
    <alternativeName>
        <fullName evidence="5">Cobalt-precorrin-6A synthase</fullName>
    </alternativeName>
</protein>
<dbReference type="AlphaFoldDB" id="A0AAW5QWJ5"/>
<organism evidence="6 7">
    <name type="scientific">Microbaculum marinisediminis</name>
    <dbReference type="NCBI Taxonomy" id="2931392"/>
    <lineage>
        <taxon>Bacteria</taxon>
        <taxon>Pseudomonadati</taxon>
        <taxon>Pseudomonadota</taxon>
        <taxon>Alphaproteobacteria</taxon>
        <taxon>Hyphomicrobiales</taxon>
        <taxon>Tepidamorphaceae</taxon>
        <taxon>Microbaculum</taxon>
    </lineage>
</organism>
<dbReference type="NCBIfam" id="NF000849">
    <property type="entry name" value="PRK00075.1-1"/>
    <property type="match status" value="1"/>
</dbReference>
<comment type="catalytic activity">
    <reaction evidence="5">
        <text>Co-precorrin-5B + S-adenosyl-L-methionine = Co-precorrin-6A + S-adenosyl-L-homocysteine</text>
        <dbReference type="Rhea" id="RHEA:26285"/>
        <dbReference type="ChEBI" id="CHEBI:57856"/>
        <dbReference type="ChEBI" id="CHEBI:59789"/>
        <dbReference type="ChEBI" id="CHEBI:60063"/>
        <dbReference type="ChEBI" id="CHEBI:60064"/>
        <dbReference type="EC" id="2.1.1.195"/>
    </reaction>
</comment>
<dbReference type="GO" id="GO:0008168">
    <property type="term" value="F:methyltransferase activity"/>
    <property type="evidence" value="ECO:0007669"/>
    <property type="project" value="UniProtKB-UniRule"/>
</dbReference>
<keyword evidence="1 5" id="KW-0169">Cobalamin biosynthesis</keyword>
<sequence>MDEDRPLRRGWTTGTCATAAAKAAYTALVTGDFPDPVTVTLPGGQTPAFALARHSLDDGAARAGVVKDAGDDPDVTHGALIVATVRAGPDGSGVCFKAGEGVGTVTKPGLPIPPGEPAINPVPRRMIAQAIAEVCAETGASGDVEVEIAIPGGAKLAERTMNGRLGIVGGLSVLGTTGIVVPYSCAAWIASIHRGIDVARATGLDHVAGATGDTSEKAVQRLHGLSEAALLDMGDFVGGTLKYLRAHPVPKVTIAGGIAKMTKLAQGFLDLHSKRGSVDLEALADMATGLATDGGGSAALRAKIVGANTTPAAFAEAEAEGIRLGDTVAAAAWDTAAQVIGGTDMVLEIVVFDRNGDLVGRAPFAPVHDVPRERKRR</sequence>
<dbReference type="Pfam" id="PF01888">
    <property type="entry name" value="CbiD"/>
    <property type="match status" value="1"/>
</dbReference>
<dbReference type="PANTHER" id="PTHR35863:SF1">
    <property type="entry name" value="COBALT-PRECORRIN-5B C(1)-METHYLTRANSFERASE"/>
    <property type="match status" value="1"/>
</dbReference>
<dbReference type="PANTHER" id="PTHR35863">
    <property type="entry name" value="COBALT-PRECORRIN-5B C(1)-METHYLTRANSFERASE"/>
    <property type="match status" value="1"/>
</dbReference>
<name>A0AAW5QWJ5_9HYPH</name>
<dbReference type="GO" id="GO:0032259">
    <property type="term" value="P:methylation"/>
    <property type="evidence" value="ECO:0007669"/>
    <property type="project" value="UniProtKB-KW"/>
</dbReference>
<evidence type="ECO:0000313" key="6">
    <source>
        <dbReference type="EMBL" id="MCT8971889.1"/>
    </source>
</evidence>
<evidence type="ECO:0000256" key="1">
    <source>
        <dbReference type="ARBA" id="ARBA00022573"/>
    </source>
</evidence>
<evidence type="ECO:0000256" key="3">
    <source>
        <dbReference type="ARBA" id="ARBA00022679"/>
    </source>
</evidence>